<feature type="compositionally biased region" description="Low complexity" evidence="2">
    <location>
        <begin position="139"/>
        <end position="149"/>
    </location>
</feature>
<evidence type="ECO:0000256" key="2">
    <source>
        <dbReference type="SAM" id="MobiDB-lite"/>
    </source>
</evidence>
<proteinExistence type="predicted"/>
<feature type="compositionally biased region" description="Acidic residues" evidence="2">
    <location>
        <begin position="509"/>
        <end position="523"/>
    </location>
</feature>
<evidence type="ECO:0000313" key="4">
    <source>
        <dbReference type="Proteomes" id="UP001281761"/>
    </source>
</evidence>
<feature type="compositionally biased region" description="Basic and acidic residues" evidence="2">
    <location>
        <begin position="1346"/>
        <end position="1361"/>
    </location>
</feature>
<sequence length="3173" mass="359288">MLDSLIKPASLKPLVEDPASFDLGFEGQILVDSQSKQLSFAVVGPPKSGKTTLARSIESSFGCVYIQDILLRGESIDELLTLSAVVSVLSQEDVLFRGYVLDDLPQNNKQAKFLFGDKLRLPEPPEHKSPIRIKPKTPPSQTKPSTPSKGLKRPTSKQSESKPPASPKLQRTPSSSSVKSIDSTKDVNKSVSGRPSTPPRRLNSPTSTSQQPSKPSTPQSPSARPHTSSSRPSSESAQKQTRPSSPGKTSARASSPANSSARPASPSRPGSGAVSKRTGKGKTEEKAPEAPTDVIEEPEPLCPQVDPIRIEPPRPALYPPYPIPEASPFLTLEEQELRREAESFQKEYEKREEERQRFLEYERAIEEFRKSISPPDILINLTVGDTTLLQRWEDNWVNPLTFRTHPVRIVEKTPAKRKYKPAETDEENDVHRRVEKAKEFLRQYQKKMNEEQEVPEEEAEEDEESPNKGPQKIKERLKMNTKGLYKLQPHPQFGGGVGKQFGEKPLLAEGEEEEEAEEAEEMNQEDKERTVLEKRRLLDSLDEEDEEQMRSLPLVPIRNGLWRVEYPYLPTNVNPGRGWGTSRDRVLLSDDVGLYGENVDEERERRRKGRLMTLGLVLDMEELKREGEEEEEEEDIEEDLNEEEQEQEAQDDAILNAEEEEEEDEEIEVEPIYIKKDKPPKEKKRRQRGEEEEEGEEDEEEEGEDEEEENEEDMERDYEKEQEVLEQKKREREEAKIEKKKQKEQEKKEAKERKDAREHNRVKRLILKLELRMRKRESVFDLVAKEQEKNTLIEVKETKKELKLKGLGYAEEKKRVVLREKADKARVKFWKQLEKKISAENAKTFKAPKPKKVEGEEEEEEEGGNEEEAGQEEEGGEEEEGAEEEAGGEEEEEEAEEEGDQPKPKPEWPIHELLVERERWLVPLSKVHEGKDSVALMEKRKQERQKCQQDLSDLLALYSTSSKQNDVTLNFAPTIADVMRFKRETNVDSFTSTEPSQNPSTPEKTPSQGLATPRRPVIHASTPSRPVRPTRVEEPTSQIVPLVHSTLPPKNPPLPKLLNNPRPQLLFEINGEHDVKEIIAQFLINLQTNIPVPPQYPLPDHSTGFWDDAKVLTLESMSAPLTQPSILYPFNRFPLLSQLALPQSLPLALFPLPGDERGDINGKPLEPIGGKEDEARWKEIAQIINEREVEAEKKRFDWERAYTIELEDVEVEEVEIHRKKKEKPIPEPKEVEETEEGAAEEKEKGEEEEEEEQGKEEEEEGGEENNEEQEEEYEEEKVIVKKILKRQILITTNPKYPIPSKEEFRSEWLQKFSFDFIEKRLKEKEEKKKQEEAEKALKRKKKNQKKPAEPLHPSDDTPEEEKLAKDLFAKNSEEEEEGGEKERGLDERILSLIESENEKDDKIRFAIQTHRHIPPPSDSLDESTNEEAMSTLLRQHFGGLSLHPFYQIYCPVHWAQIGRTAPNKRVRRGKVDNAIAYKGFLFLLSSRRRLRQFLANPRRFLQVGPPQPKDCVDVERIAEEEEQAEEEEEEDEAPAEEEENEPNEDQQAEEEDELDENGEPIPKKPKTAKKPEFKPVTILPEFPPPKTAEQIQKEIEEEKKEKEEWEKNTKSGLRIAILGPPLSGKSSLAHVLSHVFNLRLIDPDDLPPSIDWDHAAKEDEELAATGAISPITLAQHIAQSCIQADPSPPFVSKRIVEVVPPPAPAPQFIPPDPKVLAARAAEAEKKLEDAKKVEDPKAKKAKKGKKGEKEAAPKETAKPAEKPKPAAKKGKGVKEPTTPKKGEASGASEVVQLPPPEIKKRPSNFAACLPFAKGEFRGWVLDEFPQTKDQAIALLRAGVAPDIVIVLNGGDDEEQDALNVLKARSKLIIKEDLLGTEKIAIHPTFANRLTLFQEQQAKILHVFAQSNDEYPADEDETPEADEEDPDKPAAPALPPCDAKVMTVPYTLSMHLSHGRILRDLSPIFPRSTRMESYDDVLPSQRVFGWSRHYCPVTLYHSKFLVAGDPTFCCTYFGHVYLFAGADEQAMFIDAPFFYSQRHPFVLESEDEDEEEKEQSGTNPCPPLRLAVVGSHGSGKSTVSEQLMLETGVTIVGEKERQEWWQEEKEERRRKKEIASLLRKAKKEQKKDADRVGKAWKDEKEKAKREAAAAEGKKKKKTDDAEDNEAAEEEDNQEDEAQEEDEGDDGEVPEGEEEEDQMPAIFPTLIDRLKQLKNGFVLDNFPTTAEDCQELTKFGVYPEVVLRLTSSEETAVNRLVDADKIQKVIDQMKIEQEEKKKEAELTRLASGEEAEEGEEEPTDWKAEQERLLEEAKEKVVEKFNEMEDSSEAVCTQFSEARIPVRTVPADRRIPLVSGYVRSALHIHLPPKNQTKKHKTQVSHAVVTADLLGSKEGSGGRDGLLMHAYSVPLPLAVHFLSTGTRTLSTTFSCVCPVCSLNNIATQPQLVPIPSAYTLHYSPSGPTLLPQLSEGEEEEGGDNVGVQRERKQQLLSILSEHLPVSFFNPQQRNHFRPTYSATNPNGKFDPLLEAASLPCFACIGHTLYAFCSHEHRQQLLFTPSRYLPKPFVNEERTQHKWFKYPTVEAPAPILPLGTIPRQHATVSVIGSPLSGKSTVAKALSAILHVPLLTIADVLLSVTQQTHQGYFLSSIGKKINDTLIRGEGVGDELMIEALQFYLARSEIVQSGWILDGFPATVSQAKMMKEKNIIPGVVLVTSITLQESKERMRELREQRRAGVLSSVTPFVKVDLNASKAKKTKAVQSVEQGILKAEKLPLVDTTSLELAYQTHMIQQKGIIDLFRNVRWSGSSTRTVVEVGSELGRRLQGRESGKWSDSSVAIHIVTKAQQQLSTFDTSVILSVPTKVVGVPLLPDFLIQRRSALKVYDPVELKEKNILVNTDEHPKMQEKFTVFHHGRFFYTASKTNMETFLACPSKFSVQSLPRDLPFRWTIPELPMNKSLNDVTTRAAIGGFCCVTLYEYLEGKKKAEASSTRRSTKTGTASTKDRVDNEDKDNESNKGLVRGRPEFGVKYKDQLFLLSTALAMDKFLKQPWKYENVPLPKKLPPAENPIKLSDLSHHGFLEQTLGRELVNALTRVVADRPLLPFHTPVESALLQIALDLKQNNPKATKAMKKVADQMNEEFKKAAHVMEEIITKGHEEGRGDLFDRMANDDLKRFMD</sequence>
<keyword evidence="3" id="KW-0808">Transferase</keyword>
<feature type="compositionally biased region" description="Polar residues" evidence="2">
    <location>
        <begin position="2984"/>
        <end position="2997"/>
    </location>
</feature>
<feature type="region of interest" description="Disordered" evidence="2">
    <location>
        <begin position="1726"/>
        <end position="1797"/>
    </location>
</feature>
<feature type="region of interest" description="Disordered" evidence="2">
    <location>
        <begin position="448"/>
        <end position="473"/>
    </location>
</feature>
<gene>
    <name evidence="3" type="ORF">BLNAU_204</name>
</gene>
<keyword evidence="4" id="KW-1185">Reference proteome</keyword>
<feature type="region of interest" description="Disordered" evidence="2">
    <location>
        <begin position="1908"/>
        <end position="1935"/>
    </location>
</feature>
<reference evidence="3 4" key="1">
    <citation type="journal article" date="2022" name="bioRxiv">
        <title>Genomics of Preaxostyla Flagellates Illuminates Evolutionary Transitions and the Path Towards Mitochondrial Loss.</title>
        <authorList>
            <person name="Novak L.V.F."/>
            <person name="Treitli S.C."/>
            <person name="Pyrih J."/>
            <person name="Halakuc P."/>
            <person name="Pipaliya S.V."/>
            <person name="Vacek V."/>
            <person name="Brzon O."/>
            <person name="Soukal P."/>
            <person name="Eme L."/>
            <person name="Dacks J.B."/>
            <person name="Karnkowska A."/>
            <person name="Elias M."/>
            <person name="Hampl V."/>
        </authorList>
    </citation>
    <scope>NUCLEOTIDE SEQUENCE [LARGE SCALE GENOMIC DNA]</scope>
    <source>
        <strain evidence="3">NAU3</strain>
        <tissue evidence="3">Gut</tissue>
    </source>
</reference>
<dbReference type="InterPro" id="IPR027417">
    <property type="entry name" value="P-loop_NTPase"/>
</dbReference>
<feature type="region of interest" description="Disordered" evidence="2">
    <location>
        <begin position="2983"/>
        <end position="3017"/>
    </location>
</feature>
<protein>
    <submittedName>
        <fullName evidence="3">Adenylate/nucleoside-diphosphate kinase</fullName>
        <ecNumber evidence="3">2.7.4.6</ecNumber>
    </submittedName>
</protein>
<feature type="coiled-coil region" evidence="1">
    <location>
        <begin position="334"/>
        <end position="371"/>
    </location>
</feature>
<dbReference type="EC" id="2.7.4.6" evidence="3"/>
<feature type="compositionally biased region" description="Basic and acidic residues" evidence="2">
    <location>
        <begin position="1324"/>
        <end position="1336"/>
    </location>
</feature>
<feature type="compositionally biased region" description="Low complexity" evidence="2">
    <location>
        <begin position="204"/>
        <end position="237"/>
    </location>
</feature>
<evidence type="ECO:0000313" key="3">
    <source>
        <dbReference type="EMBL" id="KAK2964903.1"/>
    </source>
</evidence>
<keyword evidence="1" id="KW-0175">Coiled coil</keyword>
<feature type="compositionally biased region" description="Basic and acidic residues" evidence="2">
    <location>
        <begin position="1747"/>
        <end position="1764"/>
    </location>
</feature>
<feature type="compositionally biased region" description="Basic and acidic residues" evidence="2">
    <location>
        <begin position="1726"/>
        <end position="1738"/>
    </location>
</feature>
<feature type="region of interest" description="Disordered" evidence="2">
    <location>
        <begin position="839"/>
        <end position="910"/>
    </location>
</feature>
<feature type="compositionally biased region" description="Acidic residues" evidence="2">
    <location>
        <begin position="628"/>
        <end position="669"/>
    </location>
</feature>
<dbReference type="PANTHER" id="PTHR36812">
    <property type="entry name" value="NEUROFILAMENT TRIPLET M PROTEIN-LIKE PROTEIN"/>
    <property type="match status" value="1"/>
</dbReference>
<dbReference type="EMBL" id="JARBJD010000001">
    <property type="protein sequence ID" value="KAK2964903.1"/>
    <property type="molecule type" value="Genomic_DNA"/>
</dbReference>
<feature type="compositionally biased region" description="Polar residues" evidence="2">
    <location>
        <begin position="987"/>
        <end position="1010"/>
    </location>
</feature>
<dbReference type="GO" id="GO:0004550">
    <property type="term" value="F:nucleoside diphosphate kinase activity"/>
    <property type="evidence" value="ECO:0007669"/>
    <property type="project" value="UniProtKB-EC"/>
</dbReference>
<feature type="compositionally biased region" description="Acidic residues" evidence="2">
    <location>
        <begin position="1246"/>
        <end position="1275"/>
    </location>
</feature>
<feature type="compositionally biased region" description="Pro residues" evidence="2">
    <location>
        <begin position="313"/>
        <end position="322"/>
    </location>
</feature>
<keyword evidence="3" id="KW-0418">Kinase</keyword>
<feature type="compositionally biased region" description="Acidic residues" evidence="2">
    <location>
        <begin position="1519"/>
        <end position="1558"/>
    </location>
</feature>
<feature type="compositionally biased region" description="Basic and acidic residues" evidence="2">
    <location>
        <begin position="1772"/>
        <end position="1783"/>
    </location>
</feature>
<feature type="compositionally biased region" description="Basic and acidic residues" evidence="2">
    <location>
        <begin position="717"/>
        <end position="759"/>
    </location>
</feature>
<feature type="compositionally biased region" description="Basic and acidic residues" evidence="2">
    <location>
        <begin position="2124"/>
        <end position="2151"/>
    </location>
</feature>
<accession>A0ABQ9YMB6</accession>
<dbReference type="Proteomes" id="UP001281761">
    <property type="component" value="Unassembled WGS sequence"/>
</dbReference>
<dbReference type="PANTHER" id="PTHR36812:SF9">
    <property type="entry name" value="MYB-LIKE PROTEIN X ISOFORM X1"/>
    <property type="match status" value="1"/>
</dbReference>
<feature type="region of interest" description="Disordered" evidence="2">
    <location>
        <begin position="1519"/>
        <end position="1590"/>
    </location>
</feature>
<feature type="compositionally biased region" description="Acidic residues" evidence="2">
    <location>
        <begin position="690"/>
        <end position="716"/>
    </location>
</feature>
<name>A0ABQ9YMB6_9EUKA</name>
<feature type="compositionally biased region" description="Basic and acidic residues" evidence="2">
    <location>
        <begin position="900"/>
        <end position="910"/>
    </location>
</feature>
<feature type="compositionally biased region" description="Basic and acidic residues" evidence="2">
    <location>
        <begin position="115"/>
        <end position="129"/>
    </location>
</feature>
<dbReference type="Gene3D" id="3.40.50.300">
    <property type="entry name" value="P-loop containing nucleotide triphosphate hydrolases"/>
    <property type="match status" value="5"/>
</dbReference>
<feature type="compositionally biased region" description="Acidic residues" evidence="2">
    <location>
        <begin position="855"/>
        <end position="899"/>
    </location>
</feature>
<feature type="region of interest" description="Disordered" evidence="2">
    <location>
        <begin position="619"/>
        <end position="759"/>
    </location>
</feature>
<feature type="compositionally biased region" description="Acidic residues" evidence="2">
    <location>
        <begin position="2159"/>
        <end position="2196"/>
    </location>
</feature>
<feature type="region of interest" description="Disordered" evidence="2">
    <location>
        <begin position="508"/>
        <end position="532"/>
    </location>
</feature>
<feature type="region of interest" description="Disordered" evidence="2">
    <location>
        <begin position="115"/>
        <end position="322"/>
    </location>
</feature>
<comment type="caution">
    <text evidence="3">The sequence shown here is derived from an EMBL/GenBank/DDBJ whole genome shotgun (WGS) entry which is preliminary data.</text>
</comment>
<dbReference type="SUPFAM" id="SSF52540">
    <property type="entry name" value="P-loop containing nucleoside triphosphate hydrolases"/>
    <property type="match status" value="4"/>
</dbReference>
<feature type="region of interest" description="Disordered" evidence="2">
    <location>
        <begin position="1213"/>
        <end position="1276"/>
    </location>
</feature>
<feature type="compositionally biased region" description="Low complexity" evidence="2">
    <location>
        <begin position="250"/>
        <end position="273"/>
    </location>
</feature>
<feature type="region of interest" description="Disordered" evidence="2">
    <location>
        <begin position="1324"/>
        <end position="1361"/>
    </location>
</feature>
<feature type="region of interest" description="Disordered" evidence="2">
    <location>
        <begin position="2044"/>
        <end position="2078"/>
    </location>
</feature>
<feature type="region of interest" description="Disordered" evidence="2">
    <location>
        <begin position="987"/>
        <end position="1034"/>
    </location>
</feature>
<evidence type="ECO:0000256" key="1">
    <source>
        <dbReference type="SAM" id="Coils"/>
    </source>
</evidence>
<feature type="compositionally biased region" description="Acidic residues" evidence="2">
    <location>
        <begin position="2287"/>
        <end position="2296"/>
    </location>
</feature>
<dbReference type="Pfam" id="PF00406">
    <property type="entry name" value="ADK"/>
    <property type="match status" value="1"/>
</dbReference>
<feature type="region of interest" description="Disordered" evidence="2">
    <location>
        <begin position="2118"/>
        <end position="2196"/>
    </location>
</feature>
<feature type="compositionally biased region" description="Acidic residues" evidence="2">
    <location>
        <begin position="451"/>
        <end position="464"/>
    </location>
</feature>
<organism evidence="3 4">
    <name type="scientific">Blattamonas nauphoetae</name>
    <dbReference type="NCBI Taxonomy" id="2049346"/>
    <lineage>
        <taxon>Eukaryota</taxon>
        <taxon>Metamonada</taxon>
        <taxon>Preaxostyla</taxon>
        <taxon>Oxymonadida</taxon>
        <taxon>Blattamonas</taxon>
    </lineage>
</organism>
<feature type="region of interest" description="Disordered" evidence="2">
    <location>
        <begin position="2273"/>
        <end position="2299"/>
    </location>
</feature>
<feature type="compositionally biased region" description="Polar residues" evidence="2">
    <location>
        <begin position="238"/>
        <end position="248"/>
    </location>
</feature>
<feature type="compositionally biased region" description="Acidic residues" evidence="2">
    <location>
        <begin position="1910"/>
        <end position="1925"/>
    </location>
</feature>